<comment type="caution">
    <text evidence="1">The sequence shown here is derived from an EMBL/GenBank/DDBJ whole genome shotgun (WGS) entry which is preliminary data.</text>
</comment>
<accession>A0ABV9RPQ2</accession>
<sequence length="53" mass="5521">MSKHSAPQPGRSTGDPVVLIRPVALSAADYLGRLRTAATTLVPTTVPGRHSRG</sequence>
<dbReference type="RefSeq" id="WP_274191937.1">
    <property type="nucleotide sequence ID" value="NZ_BAABHN010000038.1"/>
</dbReference>
<proteinExistence type="predicted"/>
<reference evidence="2" key="1">
    <citation type="journal article" date="2019" name="Int. J. Syst. Evol. Microbiol.">
        <title>The Global Catalogue of Microorganisms (GCM) 10K type strain sequencing project: providing services to taxonomists for standard genome sequencing and annotation.</title>
        <authorList>
            <consortium name="The Broad Institute Genomics Platform"/>
            <consortium name="The Broad Institute Genome Sequencing Center for Infectious Disease"/>
            <person name="Wu L."/>
            <person name="Ma J."/>
        </authorList>
    </citation>
    <scope>NUCLEOTIDE SEQUENCE [LARGE SCALE GENOMIC DNA]</scope>
    <source>
        <strain evidence="2">CCUG 50347</strain>
    </source>
</reference>
<protein>
    <submittedName>
        <fullName evidence="1">Uncharacterized protein</fullName>
    </submittedName>
</protein>
<gene>
    <name evidence="1" type="ORF">ACFPEL_17305</name>
</gene>
<organism evidence="1 2">
    <name type="scientific">Actinomycetospora chibensis</name>
    <dbReference type="NCBI Taxonomy" id="663606"/>
    <lineage>
        <taxon>Bacteria</taxon>
        <taxon>Bacillati</taxon>
        <taxon>Actinomycetota</taxon>
        <taxon>Actinomycetes</taxon>
        <taxon>Pseudonocardiales</taxon>
        <taxon>Pseudonocardiaceae</taxon>
        <taxon>Actinomycetospora</taxon>
    </lineage>
</organism>
<evidence type="ECO:0000313" key="1">
    <source>
        <dbReference type="EMBL" id="MFC4834177.1"/>
    </source>
</evidence>
<dbReference type="Proteomes" id="UP001595909">
    <property type="component" value="Unassembled WGS sequence"/>
</dbReference>
<keyword evidence="2" id="KW-1185">Reference proteome</keyword>
<evidence type="ECO:0000313" key="2">
    <source>
        <dbReference type="Proteomes" id="UP001595909"/>
    </source>
</evidence>
<name>A0ABV9RPQ2_9PSEU</name>
<dbReference type="EMBL" id="JBHSIM010000038">
    <property type="protein sequence ID" value="MFC4834177.1"/>
    <property type="molecule type" value="Genomic_DNA"/>
</dbReference>